<sequence>MNDVGVVDGDSGDIYDKFFGIYDPRKVFTVEFFAWLLAQGIESDFNDDQCTNNFFSELTNCKTMNVGDHIKKSLTKLV</sequence>
<name>A0ACA9RZR3_9GLOM</name>
<protein>
    <submittedName>
        <fullName evidence="1">29553_t:CDS:1</fullName>
    </submittedName>
</protein>
<dbReference type="EMBL" id="CAJVQC010082708">
    <property type="protein sequence ID" value="CAG8819736.1"/>
    <property type="molecule type" value="Genomic_DNA"/>
</dbReference>
<accession>A0ACA9RZR3</accession>
<reference evidence="1" key="1">
    <citation type="submission" date="2021-06" db="EMBL/GenBank/DDBJ databases">
        <authorList>
            <person name="Kallberg Y."/>
            <person name="Tangrot J."/>
            <person name="Rosling A."/>
        </authorList>
    </citation>
    <scope>NUCLEOTIDE SEQUENCE</scope>
    <source>
        <strain evidence="1">MA461A</strain>
    </source>
</reference>
<dbReference type="Proteomes" id="UP000789920">
    <property type="component" value="Unassembled WGS sequence"/>
</dbReference>
<evidence type="ECO:0000313" key="1">
    <source>
        <dbReference type="EMBL" id="CAG8819736.1"/>
    </source>
</evidence>
<evidence type="ECO:0000313" key="2">
    <source>
        <dbReference type="Proteomes" id="UP000789920"/>
    </source>
</evidence>
<comment type="caution">
    <text evidence="1">The sequence shown here is derived from an EMBL/GenBank/DDBJ whole genome shotgun (WGS) entry which is preliminary data.</text>
</comment>
<proteinExistence type="predicted"/>
<keyword evidence="2" id="KW-1185">Reference proteome</keyword>
<gene>
    <name evidence="1" type="ORF">RPERSI_LOCUS25198</name>
</gene>
<organism evidence="1 2">
    <name type="scientific">Racocetra persica</name>
    <dbReference type="NCBI Taxonomy" id="160502"/>
    <lineage>
        <taxon>Eukaryota</taxon>
        <taxon>Fungi</taxon>
        <taxon>Fungi incertae sedis</taxon>
        <taxon>Mucoromycota</taxon>
        <taxon>Glomeromycotina</taxon>
        <taxon>Glomeromycetes</taxon>
        <taxon>Diversisporales</taxon>
        <taxon>Gigasporaceae</taxon>
        <taxon>Racocetra</taxon>
    </lineage>
</organism>
<feature type="non-terminal residue" evidence="1">
    <location>
        <position position="78"/>
    </location>
</feature>